<evidence type="ECO:0000256" key="7">
    <source>
        <dbReference type="ARBA" id="ARBA00023295"/>
    </source>
</evidence>
<feature type="chain" id="PRO_5040980374" description="mannan endo-1,6-alpha-mannosidase" evidence="9">
    <location>
        <begin position="21"/>
        <end position="238"/>
    </location>
</feature>
<dbReference type="Gene3D" id="1.50.10.20">
    <property type="match status" value="1"/>
</dbReference>
<dbReference type="EMBL" id="BSXU01000425">
    <property type="protein sequence ID" value="GMG20637.1"/>
    <property type="molecule type" value="Genomic_DNA"/>
</dbReference>
<evidence type="ECO:0000256" key="2">
    <source>
        <dbReference type="ARBA" id="ARBA00009699"/>
    </source>
</evidence>
<comment type="catalytic activity">
    <reaction evidence="1">
        <text>Random hydrolysis of (1-&gt;6)-alpha-D-mannosidic linkages in unbranched (1-&gt;6)-mannans.</text>
        <dbReference type="EC" id="3.2.1.101"/>
    </reaction>
</comment>
<dbReference type="GO" id="GO:0009272">
    <property type="term" value="P:fungal-type cell wall biogenesis"/>
    <property type="evidence" value="ECO:0007669"/>
    <property type="project" value="TreeGrafter"/>
</dbReference>
<evidence type="ECO:0000256" key="8">
    <source>
        <dbReference type="SAM" id="Phobius"/>
    </source>
</evidence>
<reference evidence="10" key="1">
    <citation type="submission" date="2023-04" db="EMBL/GenBank/DDBJ databases">
        <title>Ambrosiozyma monospora NBRC 1965.</title>
        <authorList>
            <person name="Ichikawa N."/>
            <person name="Sato H."/>
            <person name="Tonouchi N."/>
        </authorList>
    </citation>
    <scope>NUCLEOTIDE SEQUENCE</scope>
    <source>
        <strain evidence="10">NBRC 1965</strain>
    </source>
</reference>
<dbReference type="GO" id="GO:0016052">
    <property type="term" value="P:carbohydrate catabolic process"/>
    <property type="evidence" value="ECO:0007669"/>
    <property type="project" value="InterPro"/>
</dbReference>
<evidence type="ECO:0000313" key="10">
    <source>
        <dbReference type="EMBL" id="GMG20637.1"/>
    </source>
</evidence>
<keyword evidence="5" id="KW-0378">Hydrolase</keyword>
<keyword evidence="7" id="KW-0326">Glycosidase</keyword>
<name>A0A9W6YRP8_AMBMO</name>
<dbReference type="Pfam" id="PF03663">
    <property type="entry name" value="Glyco_hydro_76"/>
    <property type="match status" value="1"/>
</dbReference>
<keyword evidence="8" id="KW-0812">Transmembrane</keyword>
<evidence type="ECO:0000256" key="1">
    <source>
        <dbReference type="ARBA" id="ARBA00001452"/>
    </source>
</evidence>
<accession>A0A9W6YRP8</accession>
<dbReference type="InterPro" id="IPR014480">
    <property type="entry name" value="Mannan-1_6-alpha_mannosidase"/>
</dbReference>
<keyword evidence="4 9" id="KW-0732">Signal</keyword>
<dbReference type="OrthoDB" id="4187847at2759"/>
<dbReference type="SUPFAM" id="SSF48208">
    <property type="entry name" value="Six-hairpin glycosidases"/>
    <property type="match status" value="1"/>
</dbReference>
<evidence type="ECO:0000256" key="9">
    <source>
        <dbReference type="SAM" id="SignalP"/>
    </source>
</evidence>
<sequence length="238" mass="26559">MKIGTKLISTLFLLTSMANALTVTAGDVDSVCNATSQVIQGIMNYYVGLNNSAQVGLFADPYYWWEAGEAWGGLIINWQFCKNNKSYGSSTNDTLETILYNALMSQRGSGKDYIPSSQSLTEGNDDQAFWGFAVLEAAERNFTNPPDNEPGWLALSQAVFNTMWARWDTDNCGGGLRWQIFTWNKGYDYKNTISNACLFHIGARLARYTMVMSFMMVLVLLPIVRKSPNNNGLTIWVS</sequence>
<dbReference type="InterPro" id="IPR005198">
    <property type="entry name" value="Glyco_hydro_76"/>
</dbReference>
<evidence type="ECO:0000256" key="4">
    <source>
        <dbReference type="ARBA" id="ARBA00022729"/>
    </source>
</evidence>
<comment type="caution">
    <text evidence="10">The sequence shown here is derived from an EMBL/GenBank/DDBJ whole genome shotgun (WGS) entry which is preliminary data.</text>
</comment>
<dbReference type="PANTHER" id="PTHR12145">
    <property type="entry name" value="MANNAN ENDO-1,6-ALPHA-MANNOSIDASE DCW1"/>
    <property type="match status" value="1"/>
</dbReference>
<comment type="similarity">
    <text evidence="2">Belongs to the glycosyl hydrolase 76 family.</text>
</comment>
<evidence type="ECO:0000313" key="11">
    <source>
        <dbReference type="Proteomes" id="UP001165063"/>
    </source>
</evidence>
<organism evidence="10 11">
    <name type="scientific">Ambrosiozyma monospora</name>
    <name type="common">Yeast</name>
    <name type="synonym">Endomycopsis monosporus</name>
    <dbReference type="NCBI Taxonomy" id="43982"/>
    <lineage>
        <taxon>Eukaryota</taxon>
        <taxon>Fungi</taxon>
        <taxon>Dikarya</taxon>
        <taxon>Ascomycota</taxon>
        <taxon>Saccharomycotina</taxon>
        <taxon>Pichiomycetes</taxon>
        <taxon>Pichiales</taxon>
        <taxon>Pichiaceae</taxon>
        <taxon>Ambrosiozyma</taxon>
    </lineage>
</organism>
<evidence type="ECO:0000256" key="3">
    <source>
        <dbReference type="ARBA" id="ARBA00012350"/>
    </source>
</evidence>
<keyword evidence="8" id="KW-1133">Transmembrane helix</keyword>
<evidence type="ECO:0000256" key="5">
    <source>
        <dbReference type="ARBA" id="ARBA00022801"/>
    </source>
</evidence>
<dbReference type="GO" id="GO:0008496">
    <property type="term" value="F:mannan endo-1,6-alpha-mannosidase activity"/>
    <property type="evidence" value="ECO:0007669"/>
    <property type="project" value="UniProtKB-EC"/>
</dbReference>
<keyword evidence="11" id="KW-1185">Reference proteome</keyword>
<dbReference type="Proteomes" id="UP001165063">
    <property type="component" value="Unassembled WGS sequence"/>
</dbReference>
<keyword evidence="6" id="KW-0325">Glycoprotein</keyword>
<dbReference type="AlphaFoldDB" id="A0A9W6YRP8"/>
<dbReference type="EC" id="3.2.1.101" evidence="3"/>
<protein>
    <recommendedName>
        <fullName evidence="3">mannan endo-1,6-alpha-mannosidase</fullName>
        <ecNumber evidence="3">3.2.1.101</ecNumber>
    </recommendedName>
</protein>
<gene>
    <name evidence="10" type="ORF">Amon01_000137900</name>
</gene>
<evidence type="ECO:0000256" key="6">
    <source>
        <dbReference type="ARBA" id="ARBA00023180"/>
    </source>
</evidence>
<feature type="transmembrane region" description="Helical" evidence="8">
    <location>
        <begin position="205"/>
        <end position="224"/>
    </location>
</feature>
<feature type="signal peptide" evidence="9">
    <location>
        <begin position="1"/>
        <end position="20"/>
    </location>
</feature>
<keyword evidence="8" id="KW-0472">Membrane</keyword>
<dbReference type="GO" id="GO:0007117">
    <property type="term" value="P:budding cell bud growth"/>
    <property type="evidence" value="ECO:0007669"/>
    <property type="project" value="TreeGrafter"/>
</dbReference>
<proteinExistence type="inferred from homology"/>
<dbReference type="PANTHER" id="PTHR12145:SF21">
    <property type="entry name" value="MANNAN ENDO-1,6-ALPHA-MANNOSIDASE DFG5"/>
    <property type="match status" value="1"/>
</dbReference>
<dbReference type="InterPro" id="IPR008928">
    <property type="entry name" value="6-hairpin_glycosidase_sf"/>
</dbReference>